<protein>
    <submittedName>
        <fullName evidence="6">U3 small nucleolar RNA-associated protein 15, putative (UTP15)</fullName>
    </submittedName>
</protein>
<dbReference type="Pfam" id="PF00400">
    <property type="entry name" value="WD40"/>
    <property type="match status" value="2"/>
</dbReference>
<evidence type="ECO:0000313" key="7">
    <source>
        <dbReference type="Proteomes" id="UP000078546"/>
    </source>
</evidence>
<dbReference type="InterPro" id="IPR001680">
    <property type="entry name" value="WD40_rpt"/>
</dbReference>
<dbReference type="InterPro" id="IPR036322">
    <property type="entry name" value="WD40_repeat_dom_sf"/>
</dbReference>
<dbReference type="Proteomes" id="UP000078546">
    <property type="component" value="Unassembled WGS sequence"/>
</dbReference>
<evidence type="ECO:0000256" key="1">
    <source>
        <dbReference type="ARBA" id="ARBA00004604"/>
    </source>
</evidence>
<comment type="subcellular location">
    <subcellularLocation>
        <location evidence="1">Nucleus</location>
        <location evidence="1">Nucleolus</location>
    </subcellularLocation>
</comment>
<dbReference type="AlphaFoldDB" id="A0A1A8WWY6"/>
<sequence length="496" mass="57811">MSTFPPLELVRFRKKSEEIEFLFQFKIFRKIKVNPGVRTITVCSKYVAIGYNCEVLLHDLRGTDLNKKYNCRENVSLVKFRDDKLLGIGMENGEIELIGVSTFNRIKSIKGHKSSVNALLFSSNFKTLYSCSRDFTIKIWNILEGTCELTLNYHIDNVTSIFLYNGKGENESDYLISSSYDGCVYFYDLSSNTNTNKLELGEPIEDLIIFNDKYLVLAVTNIIKLYTLEKLELVKDIRISTKTIFHLNCFREYIVAASFDMCIYIIDPIYKNMKSIKIVSLFHYGTYLKCASIYGDVLCAADSLFWYVQYYTEGQRQIGNNKQKHTTVCEKVLTMETKTSASVALTSRRDFFFFRADSVKEKIYVYSNKTVNNFVKKFKYHDALMEMIRFNKGSILSYLNYISKHKVFVIACRTYSIEDTVEVLKFLKNNFDINILMFEFLFSFFSANTWIQTTNNEDVLLLLQQLQKIFQNILLFMKHFRIDSLQLPVENVCSSN</sequence>
<dbReference type="InterPro" id="IPR015943">
    <property type="entry name" value="WD40/YVTN_repeat-like_dom_sf"/>
</dbReference>
<proteinExistence type="predicted"/>
<keyword evidence="2 5" id="KW-0853">WD repeat</keyword>
<evidence type="ECO:0000256" key="4">
    <source>
        <dbReference type="ARBA" id="ARBA00023242"/>
    </source>
</evidence>
<organism evidence="6 7">
    <name type="scientific">Plasmodium ovale curtisi</name>
    <dbReference type="NCBI Taxonomy" id="864141"/>
    <lineage>
        <taxon>Eukaryota</taxon>
        <taxon>Sar</taxon>
        <taxon>Alveolata</taxon>
        <taxon>Apicomplexa</taxon>
        <taxon>Aconoidasida</taxon>
        <taxon>Haemosporida</taxon>
        <taxon>Plasmodiidae</taxon>
        <taxon>Plasmodium</taxon>
        <taxon>Plasmodium (Plasmodium)</taxon>
    </lineage>
</organism>
<reference evidence="7" key="1">
    <citation type="submission" date="2016-05" db="EMBL/GenBank/DDBJ databases">
        <authorList>
            <person name="Naeem Raeece"/>
        </authorList>
    </citation>
    <scope>NUCLEOTIDE SEQUENCE [LARGE SCALE GENOMIC DNA]</scope>
</reference>
<accession>A0A1A8WWY6</accession>
<evidence type="ECO:0000256" key="3">
    <source>
        <dbReference type="ARBA" id="ARBA00022737"/>
    </source>
</evidence>
<evidence type="ECO:0000256" key="2">
    <source>
        <dbReference type="ARBA" id="ARBA00022574"/>
    </source>
</evidence>
<dbReference type="PROSITE" id="PS00678">
    <property type="entry name" value="WD_REPEATS_1"/>
    <property type="match status" value="1"/>
</dbReference>
<dbReference type="PANTHER" id="PTHR19924:SF26">
    <property type="entry name" value="U3 SMALL NUCLEOLAR RNA-ASSOCIATED PROTEIN 15 HOMOLOG"/>
    <property type="match status" value="1"/>
</dbReference>
<dbReference type="EMBL" id="FLQV01000553">
    <property type="protein sequence ID" value="SBS95870.1"/>
    <property type="molecule type" value="Genomic_DNA"/>
</dbReference>
<dbReference type="InterPro" id="IPR019775">
    <property type="entry name" value="WD40_repeat_CS"/>
</dbReference>
<dbReference type="PROSITE" id="PS50294">
    <property type="entry name" value="WD_REPEATS_REGION"/>
    <property type="match status" value="1"/>
</dbReference>
<feature type="repeat" description="WD" evidence="5">
    <location>
        <begin position="109"/>
        <end position="150"/>
    </location>
</feature>
<name>A0A1A8WWY6_PLAOA</name>
<dbReference type="PROSITE" id="PS50082">
    <property type="entry name" value="WD_REPEATS_2"/>
    <property type="match status" value="1"/>
</dbReference>
<evidence type="ECO:0000256" key="5">
    <source>
        <dbReference type="PROSITE-ProRule" id="PRU00221"/>
    </source>
</evidence>
<dbReference type="GO" id="GO:0005730">
    <property type="term" value="C:nucleolus"/>
    <property type="evidence" value="ECO:0007669"/>
    <property type="project" value="UniProtKB-SubCell"/>
</dbReference>
<evidence type="ECO:0000313" key="6">
    <source>
        <dbReference type="EMBL" id="SBS95870.1"/>
    </source>
</evidence>
<dbReference type="GO" id="GO:0006364">
    <property type="term" value="P:rRNA processing"/>
    <property type="evidence" value="ECO:0007669"/>
    <property type="project" value="TreeGrafter"/>
</dbReference>
<dbReference type="Gene3D" id="2.130.10.10">
    <property type="entry name" value="YVTN repeat-like/Quinoprotein amine dehydrogenase"/>
    <property type="match status" value="2"/>
</dbReference>
<keyword evidence="4" id="KW-0539">Nucleus</keyword>
<keyword evidence="3" id="KW-0677">Repeat</keyword>
<dbReference type="PANTHER" id="PTHR19924">
    <property type="entry name" value="UTP15 U3 SMALL NUCLEOLAR RNA-ASSOCIATED PROTEIN 15 FAMILY MEMBER"/>
    <property type="match status" value="1"/>
</dbReference>
<gene>
    <name evidence="6" type="ORF">POVCU1_030270</name>
</gene>
<dbReference type="GO" id="GO:0045943">
    <property type="term" value="P:positive regulation of transcription by RNA polymerase I"/>
    <property type="evidence" value="ECO:0007669"/>
    <property type="project" value="TreeGrafter"/>
</dbReference>
<dbReference type="SMART" id="SM00320">
    <property type="entry name" value="WD40"/>
    <property type="match status" value="3"/>
</dbReference>
<dbReference type="SUPFAM" id="SSF50978">
    <property type="entry name" value="WD40 repeat-like"/>
    <property type="match status" value="1"/>
</dbReference>